<feature type="region of interest" description="Disordered" evidence="1">
    <location>
        <begin position="24"/>
        <end position="59"/>
    </location>
</feature>
<name>A0A7Y8QYG0_BRAEL</name>
<feature type="compositionally biased region" description="Basic and acidic residues" evidence="1">
    <location>
        <begin position="24"/>
        <end position="35"/>
    </location>
</feature>
<keyword evidence="5" id="KW-1185">Reference proteome</keyword>
<accession>A0A7Y8QYG0</accession>
<dbReference type="RefSeq" id="WP_125459265.1">
    <property type="nucleotide sequence ID" value="NZ_BJNL01000034.1"/>
</dbReference>
<feature type="compositionally biased region" description="Basic and acidic residues" evidence="1">
    <location>
        <begin position="46"/>
        <end position="59"/>
    </location>
</feature>
<proteinExistence type="predicted"/>
<sequence>MTNAKTIGRRAVIPAFSDVGHEVRYSIPESQREPDGPIAQPTKPRTRNEVDEATDSRAA</sequence>
<dbReference type="EMBL" id="JAFICZ010000001">
    <property type="protein sequence ID" value="MBP1294487.1"/>
    <property type="molecule type" value="Genomic_DNA"/>
</dbReference>
<evidence type="ECO:0000313" key="5">
    <source>
        <dbReference type="Proteomes" id="UP001565471"/>
    </source>
</evidence>
<dbReference type="Proteomes" id="UP001565471">
    <property type="component" value="Unassembled WGS sequence"/>
</dbReference>
<dbReference type="GeneID" id="92951882"/>
<protein>
    <submittedName>
        <fullName evidence="2">Uncharacterized protein</fullName>
    </submittedName>
</protein>
<reference evidence="2" key="1">
    <citation type="submission" date="2021-02" db="EMBL/GenBank/DDBJ databases">
        <title>Genomic Encyclopedia of Type Strains, Phase IV (KMG-V): Genome sequencing to study the core and pangenomes of soil and plant-associated prokaryotes.</title>
        <authorList>
            <person name="Whitman W."/>
        </authorList>
    </citation>
    <scope>NUCLEOTIDE SEQUENCE</scope>
    <source>
        <strain evidence="2">USDA 406</strain>
    </source>
</reference>
<reference evidence="3 5" key="2">
    <citation type="submission" date="2024-07" db="EMBL/GenBank/DDBJ databases">
        <title>Genomic Encyclopedia of Type Strains, Phase V (KMG-V): Genome sequencing to study the core and pangenomes of soil and plant-associated prokaryotes.</title>
        <authorList>
            <person name="Whitman W."/>
        </authorList>
    </citation>
    <scope>NUCLEOTIDE SEQUENCE [LARGE SCALE GENOMIC DNA]</scope>
    <source>
        <strain evidence="3 5">USDA 415</strain>
    </source>
</reference>
<organism evidence="2 4">
    <name type="scientific">Bradyrhizobium elkanii</name>
    <dbReference type="NCBI Taxonomy" id="29448"/>
    <lineage>
        <taxon>Bacteria</taxon>
        <taxon>Pseudomonadati</taxon>
        <taxon>Pseudomonadota</taxon>
        <taxon>Alphaproteobacteria</taxon>
        <taxon>Hyphomicrobiales</taxon>
        <taxon>Nitrobacteraceae</taxon>
        <taxon>Bradyrhizobium</taxon>
    </lineage>
</organism>
<evidence type="ECO:0000313" key="4">
    <source>
        <dbReference type="Proteomes" id="UP000673383"/>
    </source>
</evidence>
<evidence type="ECO:0000313" key="2">
    <source>
        <dbReference type="EMBL" id="MBP1294487.1"/>
    </source>
</evidence>
<dbReference type="Proteomes" id="UP000673383">
    <property type="component" value="Unassembled WGS sequence"/>
</dbReference>
<gene>
    <name evidence="3" type="ORF">ABIF29_006990</name>
    <name evidence="2" type="ORF">JOH49_004240</name>
</gene>
<evidence type="ECO:0000256" key="1">
    <source>
        <dbReference type="SAM" id="MobiDB-lite"/>
    </source>
</evidence>
<dbReference type="EMBL" id="JBGBZA010000002">
    <property type="protein sequence ID" value="MEY9320191.1"/>
    <property type="molecule type" value="Genomic_DNA"/>
</dbReference>
<evidence type="ECO:0000313" key="3">
    <source>
        <dbReference type="EMBL" id="MEY9320191.1"/>
    </source>
</evidence>
<comment type="caution">
    <text evidence="2">The sequence shown here is derived from an EMBL/GenBank/DDBJ whole genome shotgun (WGS) entry which is preliminary data.</text>
</comment>
<dbReference type="AlphaFoldDB" id="A0A7Y8QYG0"/>